<protein>
    <submittedName>
        <fullName evidence="1">Uncharacterized protein</fullName>
    </submittedName>
</protein>
<gene>
    <name evidence="1" type="ORF">AVEN_197315_1</name>
</gene>
<reference evidence="1 2" key="1">
    <citation type="journal article" date="2019" name="Sci. Rep.">
        <title>Orb-weaving spider Araneus ventricosus genome elucidates the spidroin gene catalogue.</title>
        <authorList>
            <person name="Kono N."/>
            <person name="Nakamura H."/>
            <person name="Ohtoshi R."/>
            <person name="Moran D.A.P."/>
            <person name="Shinohara A."/>
            <person name="Yoshida Y."/>
            <person name="Fujiwara M."/>
            <person name="Mori M."/>
            <person name="Tomita M."/>
            <person name="Arakawa K."/>
        </authorList>
    </citation>
    <scope>NUCLEOTIDE SEQUENCE [LARGE SCALE GENOMIC DNA]</scope>
</reference>
<dbReference type="AlphaFoldDB" id="A0A4Y2EWB5"/>
<dbReference type="EMBL" id="BGPR01000736">
    <property type="protein sequence ID" value="GBM33562.1"/>
    <property type="molecule type" value="Genomic_DNA"/>
</dbReference>
<organism evidence="1 2">
    <name type="scientific">Araneus ventricosus</name>
    <name type="common">Orbweaver spider</name>
    <name type="synonym">Epeira ventricosa</name>
    <dbReference type="NCBI Taxonomy" id="182803"/>
    <lineage>
        <taxon>Eukaryota</taxon>
        <taxon>Metazoa</taxon>
        <taxon>Ecdysozoa</taxon>
        <taxon>Arthropoda</taxon>
        <taxon>Chelicerata</taxon>
        <taxon>Arachnida</taxon>
        <taxon>Araneae</taxon>
        <taxon>Araneomorphae</taxon>
        <taxon>Entelegynae</taxon>
        <taxon>Araneoidea</taxon>
        <taxon>Araneidae</taxon>
        <taxon>Araneus</taxon>
    </lineage>
</organism>
<proteinExistence type="predicted"/>
<dbReference type="Gene3D" id="3.30.420.10">
    <property type="entry name" value="Ribonuclease H-like superfamily/Ribonuclease H"/>
    <property type="match status" value="1"/>
</dbReference>
<evidence type="ECO:0000313" key="1">
    <source>
        <dbReference type="EMBL" id="GBM33562.1"/>
    </source>
</evidence>
<dbReference type="SUPFAM" id="SSF53098">
    <property type="entry name" value="Ribonuclease H-like"/>
    <property type="match status" value="1"/>
</dbReference>
<keyword evidence="2" id="KW-1185">Reference proteome</keyword>
<name>A0A4Y2EWB5_ARAVE</name>
<dbReference type="GO" id="GO:0003676">
    <property type="term" value="F:nucleic acid binding"/>
    <property type="evidence" value="ECO:0007669"/>
    <property type="project" value="InterPro"/>
</dbReference>
<dbReference type="InterPro" id="IPR012337">
    <property type="entry name" value="RNaseH-like_sf"/>
</dbReference>
<sequence>MVVYYHGQEIHSEECRISDHASVFQAEIQSIAMALEFIQKMGYWDRVRIFSDSLSLQALGAVKNSNLQVWQLKQKCLAILQNRQI</sequence>
<dbReference type="Proteomes" id="UP000499080">
    <property type="component" value="Unassembled WGS sequence"/>
</dbReference>
<comment type="caution">
    <text evidence="1">The sequence shown here is derived from an EMBL/GenBank/DDBJ whole genome shotgun (WGS) entry which is preliminary data.</text>
</comment>
<accession>A0A4Y2EWB5</accession>
<dbReference type="OrthoDB" id="7701141at2759"/>
<dbReference type="InterPro" id="IPR036397">
    <property type="entry name" value="RNaseH_sf"/>
</dbReference>
<evidence type="ECO:0000313" key="2">
    <source>
        <dbReference type="Proteomes" id="UP000499080"/>
    </source>
</evidence>